<proteinExistence type="inferred from homology"/>
<evidence type="ECO:0000313" key="6">
    <source>
        <dbReference type="EMBL" id="GAA2589523.1"/>
    </source>
</evidence>
<keyword evidence="7" id="KW-1185">Reference proteome</keyword>
<dbReference type="SUPFAM" id="SSF52540">
    <property type="entry name" value="P-loop containing nucleoside triphosphate hydrolases"/>
    <property type="match status" value="1"/>
</dbReference>
<evidence type="ECO:0000256" key="4">
    <source>
        <dbReference type="ARBA" id="ARBA00022840"/>
    </source>
</evidence>
<sequence>MDQAAHSIDCSDISLAHAGSDERVIDGISFRLERGAALILVGSTGSGKSTLAAVLAGQADEGVHVVGGDAVVEGVSVRHGGRRRRALPVFAGYLGQQDGAQLAPRLTVAEIVAEPVTSRARRVNARALELRVVTLLDELGLSIGAASKFPYELSSGMRQRVAIARALVLDPRLVVADEPMANLDVEGRELVRTAFEARRRDRGTSLLLVANEAETLASFDADVLVMQGGHAVGFGHGVTQMQWTPSSSADRRLVSS</sequence>
<dbReference type="PANTHER" id="PTHR43776">
    <property type="entry name" value="TRANSPORT ATP-BINDING PROTEIN"/>
    <property type="match status" value="1"/>
</dbReference>
<reference evidence="6 7" key="1">
    <citation type="journal article" date="2019" name="Int. J. Syst. Evol. Microbiol.">
        <title>The Global Catalogue of Microorganisms (GCM) 10K type strain sequencing project: providing services to taxonomists for standard genome sequencing and annotation.</title>
        <authorList>
            <consortium name="The Broad Institute Genomics Platform"/>
            <consortium name="The Broad Institute Genome Sequencing Center for Infectious Disease"/>
            <person name="Wu L."/>
            <person name="Ma J."/>
        </authorList>
    </citation>
    <scope>NUCLEOTIDE SEQUENCE [LARGE SCALE GENOMIC DNA]</scope>
    <source>
        <strain evidence="6 7">JCM 16365</strain>
    </source>
</reference>
<keyword evidence="4" id="KW-0067">ATP-binding</keyword>
<dbReference type="RefSeq" id="WP_344230834.1">
    <property type="nucleotide sequence ID" value="NZ_BAAARI010000037.1"/>
</dbReference>
<dbReference type="InterPro" id="IPR003439">
    <property type="entry name" value="ABC_transporter-like_ATP-bd"/>
</dbReference>
<accession>A0ABN3PPV6</accession>
<dbReference type="Proteomes" id="UP001500274">
    <property type="component" value="Unassembled WGS sequence"/>
</dbReference>
<dbReference type="PROSITE" id="PS50893">
    <property type="entry name" value="ABC_TRANSPORTER_2"/>
    <property type="match status" value="1"/>
</dbReference>
<protein>
    <recommendedName>
        <fullName evidence="5">ABC transporter domain-containing protein</fullName>
    </recommendedName>
</protein>
<dbReference type="PROSITE" id="PS00211">
    <property type="entry name" value="ABC_TRANSPORTER_1"/>
    <property type="match status" value="1"/>
</dbReference>
<dbReference type="Pfam" id="PF00005">
    <property type="entry name" value="ABC_tran"/>
    <property type="match status" value="1"/>
</dbReference>
<evidence type="ECO:0000259" key="5">
    <source>
        <dbReference type="PROSITE" id="PS50893"/>
    </source>
</evidence>
<name>A0ABN3PPV6_9MICO</name>
<organism evidence="6 7">
    <name type="scientific">Microbacterium binotii</name>
    <dbReference type="NCBI Taxonomy" id="462710"/>
    <lineage>
        <taxon>Bacteria</taxon>
        <taxon>Bacillati</taxon>
        <taxon>Actinomycetota</taxon>
        <taxon>Actinomycetes</taxon>
        <taxon>Micrococcales</taxon>
        <taxon>Microbacteriaceae</taxon>
        <taxon>Microbacterium</taxon>
    </lineage>
</organism>
<dbReference type="InterPro" id="IPR027417">
    <property type="entry name" value="P-loop_NTPase"/>
</dbReference>
<comment type="similarity">
    <text evidence="1">Belongs to the ABC transporter superfamily.</text>
</comment>
<evidence type="ECO:0000313" key="7">
    <source>
        <dbReference type="Proteomes" id="UP001500274"/>
    </source>
</evidence>
<dbReference type="InterPro" id="IPR003593">
    <property type="entry name" value="AAA+_ATPase"/>
</dbReference>
<evidence type="ECO:0000256" key="1">
    <source>
        <dbReference type="ARBA" id="ARBA00005417"/>
    </source>
</evidence>
<evidence type="ECO:0000256" key="2">
    <source>
        <dbReference type="ARBA" id="ARBA00022448"/>
    </source>
</evidence>
<dbReference type="PANTHER" id="PTHR43776:SF7">
    <property type="entry name" value="D,D-DIPEPTIDE TRANSPORT ATP-BINDING PROTEIN DDPF-RELATED"/>
    <property type="match status" value="1"/>
</dbReference>
<dbReference type="EMBL" id="BAAARI010000037">
    <property type="protein sequence ID" value="GAA2589523.1"/>
    <property type="molecule type" value="Genomic_DNA"/>
</dbReference>
<comment type="caution">
    <text evidence="6">The sequence shown here is derived from an EMBL/GenBank/DDBJ whole genome shotgun (WGS) entry which is preliminary data.</text>
</comment>
<evidence type="ECO:0000256" key="3">
    <source>
        <dbReference type="ARBA" id="ARBA00022741"/>
    </source>
</evidence>
<dbReference type="Gene3D" id="3.40.50.300">
    <property type="entry name" value="P-loop containing nucleotide triphosphate hydrolases"/>
    <property type="match status" value="1"/>
</dbReference>
<keyword evidence="2" id="KW-0813">Transport</keyword>
<dbReference type="SMART" id="SM00382">
    <property type="entry name" value="AAA"/>
    <property type="match status" value="1"/>
</dbReference>
<dbReference type="InterPro" id="IPR050319">
    <property type="entry name" value="ABC_transp_ATP-bind"/>
</dbReference>
<feature type="domain" description="ABC transporter" evidence="5">
    <location>
        <begin position="8"/>
        <end position="253"/>
    </location>
</feature>
<dbReference type="InterPro" id="IPR017871">
    <property type="entry name" value="ABC_transporter-like_CS"/>
</dbReference>
<gene>
    <name evidence="6" type="ORF">GCM10009862_29820</name>
</gene>
<keyword evidence="3" id="KW-0547">Nucleotide-binding</keyword>